<feature type="region of interest" description="Disordered" evidence="1">
    <location>
        <begin position="728"/>
        <end position="787"/>
    </location>
</feature>
<name>A0ABQ9GCQ6_9NEOP</name>
<feature type="region of interest" description="Disordered" evidence="1">
    <location>
        <begin position="855"/>
        <end position="883"/>
    </location>
</feature>
<evidence type="ECO:0000256" key="1">
    <source>
        <dbReference type="SAM" id="MobiDB-lite"/>
    </source>
</evidence>
<organism evidence="2 3">
    <name type="scientific">Dryococelus australis</name>
    <dbReference type="NCBI Taxonomy" id="614101"/>
    <lineage>
        <taxon>Eukaryota</taxon>
        <taxon>Metazoa</taxon>
        <taxon>Ecdysozoa</taxon>
        <taxon>Arthropoda</taxon>
        <taxon>Hexapoda</taxon>
        <taxon>Insecta</taxon>
        <taxon>Pterygota</taxon>
        <taxon>Neoptera</taxon>
        <taxon>Polyneoptera</taxon>
        <taxon>Phasmatodea</taxon>
        <taxon>Verophasmatodea</taxon>
        <taxon>Anareolatae</taxon>
        <taxon>Phasmatidae</taxon>
        <taxon>Eurycanthinae</taxon>
        <taxon>Dryococelus</taxon>
    </lineage>
</organism>
<proteinExistence type="predicted"/>
<gene>
    <name evidence="2" type="ORF">PR048_029204</name>
</gene>
<sequence length="1173" mass="131961">MTWLPTIQETRTFATAANSWPTYMLLGNVSPGKLAACPYCTGKFNELTNLEGGKQWVFSNYCGERWSRNGMQGFRTHINLNKGGGRLVRQSNLFVAGTRTLPSAFDVTARTKHRPAPTHADISESYYLRGLVGNLAREGGLMALGGFAVVCDAGGEADWRIAVAAALASSPPPLLCSAHYTWRAMLIDEIRFAGQQRPSLPAGSGHRPRKRSNTNARTIHVKRTNYWITWKCNLIQNQPHVRNMDSDTTPKLYENGQPDVRSSVCIVISRNRKSCCPGSSYFQYSDNTCVHLGKWDEWLRKSPGIKWDEGLDPRAGRKAGTKRGDVLSSAGSSDEPPTCREGSASSAREMYVPGEAMYGELQRACQLRYTTPPPPPRTEYQHSTAIPSINLSTPRGTELLVSITARINKWLKSLVHFHLTEFSCNEDINYNIQWRTMFAPVVRPKPDTSNVNIYTERRTLRICRRIPRKLLKFPTHIFTPRDNLAWLTAVNLNLENGLHIHGFTRDSHPQPVDRALDTELHVQTNENEKKKVGAFSCLSSQLPMEAGFTITNVFKKEDEKWKNHCSLLTKDVVMGTLKTIAAFLLNLYLGMSEMYCCHPAICPLSPPPPTDSLPTCIDMTRMSGQRDEYRNGRLTASHLTLPKWNNPDSIRACINTASVRNRGFGELRRWLAARKDRIAELQLTDLHGYLYGHGHSCGRRYGPFLERFSSATDRLCLLLMQTSLENYTNGTTPRQSWSSAGMQGQEETGDPADQRHCTTRLPHAQIPGATPPGIEPGSPRWEASSLTTTPPRGSYWLESPLRARHNSSAFSLSDRLAAMTPALYVIPITPWRNNEDEGVLHVCMTCNTLYHVSFRESERERERERESARERERETSTGGTRELFQQMERAQLLSRARCHSINHASSFVHQQASSARHDLNSNVRTLGATVKEVAMRADRRCALQIATCLCARERRVEGLALFPHEKGRERGRIFGNCREEEKGTKLLEGFRRTILETARKHARGWRMELKAVPENDSRNSLCRPVNGATNIKQPPDIGQRNTGSDAFRHRGSEPRIYGDGYAHSLFQVRIDLKANNTLQTRPVECFKDAQQIRSIIPKRCILQYTHQIATKFLEVLDTDDDRATALCRAESLHDKKSSANWQTVVCRGVLQDELATPRTSGCGVPPGNDQTCP</sequence>
<comment type="caution">
    <text evidence="2">The sequence shown here is derived from an EMBL/GenBank/DDBJ whole genome shotgun (WGS) entry which is preliminary data.</text>
</comment>
<reference evidence="2 3" key="1">
    <citation type="submission" date="2023-02" db="EMBL/GenBank/DDBJ databases">
        <title>LHISI_Scaffold_Assembly.</title>
        <authorList>
            <person name="Stuart O.P."/>
            <person name="Cleave R."/>
            <person name="Magrath M.J.L."/>
            <person name="Mikheyev A.S."/>
        </authorList>
    </citation>
    <scope>NUCLEOTIDE SEQUENCE [LARGE SCALE GENOMIC DNA]</scope>
    <source>
        <strain evidence="2">Daus_M_001</strain>
        <tissue evidence="2">Leg muscle</tissue>
    </source>
</reference>
<feature type="region of interest" description="Disordered" evidence="1">
    <location>
        <begin position="1016"/>
        <end position="1041"/>
    </location>
</feature>
<dbReference type="Proteomes" id="UP001159363">
    <property type="component" value="Chromosome 12"/>
</dbReference>
<keyword evidence="3" id="KW-1185">Reference proteome</keyword>
<feature type="compositionally biased region" description="Polar residues" evidence="1">
    <location>
        <begin position="728"/>
        <end position="746"/>
    </location>
</feature>
<feature type="compositionally biased region" description="Basic and acidic residues" evidence="1">
    <location>
        <begin position="306"/>
        <end position="315"/>
    </location>
</feature>
<feature type="compositionally biased region" description="Basic and acidic residues" evidence="1">
    <location>
        <begin position="855"/>
        <end position="875"/>
    </location>
</feature>
<feature type="region of interest" description="Disordered" evidence="1">
    <location>
        <begin position="306"/>
        <end position="346"/>
    </location>
</feature>
<evidence type="ECO:0000313" key="2">
    <source>
        <dbReference type="EMBL" id="KAJ8870188.1"/>
    </source>
</evidence>
<evidence type="ECO:0000313" key="3">
    <source>
        <dbReference type="Proteomes" id="UP001159363"/>
    </source>
</evidence>
<accession>A0ABQ9GCQ6</accession>
<dbReference type="EMBL" id="JARBHB010000013">
    <property type="protein sequence ID" value="KAJ8870188.1"/>
    <property type="molecule type" value="Genomic_DNA"/>
</dbReference>
<protein>
    <submittedName>
        <fullName evidence="2">Uncharacterized protein</fullName>
    </submittedName>
</protein>